<evidence type="ECO:0000313" key="2">
    <source>
        <dbReference type="Proteomes" id="UP001056120"/>
    </source>
</evidence>
<reference evidence="2" key="1">
    <citation type="journal article" date="2022" name="Mol. Ecol. Resour.">
        <title>The genomes of chicory, endive, great burdock and yacon provide insights into Asteraceae palaeo-polyploidization history and plant inulin production.</title>
        <authorList>
            <person name="Fan W."/>
            <person name="Wang S."/>
            <person name="Wang H."/>
            <person name="Wang A."/>
            <person name="Jiang F."/>
            <person name="Liu H."/>
            <person name="Zhao H."/>
            <person name="Xu D."/>
            <person name="Zhang Y."/>
        </authorList>
    </citation>
    <scope>NUCLEOTIDE SEQUENCE [LARGE SCALE GENOMIC DNA]</scope>
    <source>
        <strain evidence="2">cv. Yunnan</strain>
    </source>
</reference>
<comment type="caution">
    <text evidence="1">The sequence shown here is derived from an EMBL/GenBank/DDBJ whole genome shotgun (WGS) entry which is preliminary data.</text>
</comment>
<dbReference type="Proteomes" id="UP001056120">
    <property type="component" value="Linkage Group LG11"/>
</dbReference>
<protein>
    <submittedName>
        <fullName evidence="1">Uncharacterized protein</fullName>
    </submittedName>
</protein>
<name>A0ACB9HXX1_9ASTR</name>
<dbReference type="EMBL" id="CM042028">
    <property type="protein sequence ID" value="KAI3800161.1"/>
    <property type="molecule type" value="Genomic_DNA"/>
</dbReference>
<sequence length="168" mass="18641">MGNLLTNISLGKVAISFIHTLKAMELFFTVVFSVLLLSEERAKPGQEAVNLFSVMTIISFFLLIPFALLLEGFKLTPENLQIDVRKTITIIVLVISSVVVLTVALISVLYAKKRRYIQQKRKEMVKILNDSSLNSTSEKATGNWDEANKLGQGGFGSVYKVIPYKADA</sequence>
<evidence type="ECO:0000313" key="1">
    <source>
        <dbReference type="EMBL" id="KAI3800161.1"/>
    </source>
</evidence>
<accession>A0ACB9HXX1</accession>
<organism evidence="1 2">
    <name type="scientific">Smallanthus sonchifolius</name>
    <dbReference type="NCBI Taxonomy" id="185202"/>
    <lineage>
        <taxon>Eukaryota</taxon>
        <taxon>Viridiplantae</taxon>
        <taxon>Streptophyta</taxon>
        <taxon>Embryophyta</taxon>
        <taxon>Tracheophyta</taxon>
        <taxon>Spermatophyta</taxon>
        <taxon>Magnoliopsida</taxon>
        <taxon>eudicotyledons</taxon>
        <taxon>Gunneridae</taxon>
        <taxon>Pentapetalae</taxon>
        <taxon>asterids</taxon>
        <taxon>campanulids</taxon>
        <taxon>Asterales</taxon>
        <taxon>Asteraceae</taxon>
        <taxon>Asteroideae</taxon>
        <taxon>Heliantheae alliance</taxon>
        <taxon>Millerieae</taxon>
        <taxon>Smallanthus</taxon>
    </lineage>
</organism>
<proteinExistence type="predicted"/>
<gene>
    <name evidence="1" type="ORF">L1987_35471</name>
</gene>
<reference evidence="1 2" key="2">
    <citation type="journal article" date="2022" name="Mol. Ecol. Resour.">
        <title>The genomes of chicory, endive, great burdock and yacon provide insights into Asteraceae paleo-polyploidization history and plant inulin production.</title>
        <authorList>
            <person name="Fan W."/>
            <person name="Wang S."/>
            <person name="Wang H."/>
            <person name="Wang A."/>
            <person name="Jiang F."/>
            <person name="Liu H."/>
            <person name="Zhao H."/>
            <person name="Xu D."/>
            <person name="Zhang Y."/>
        </authorList>
    </citation>
    <scope>NUCLEOTIDE SEQUENCE [LARGE SCALE GENOMIC DNA]</scope>
    <source>
        <strain evidence="2">cv. Yunnan</strain>
        <tissue evidence="1">Leaves</tissue>
    </source>
</reference>
<keyword evidence="2" id="KW-1185">Reference proteome</keyword>